<name>A0A0B5BC67_9BACT</name>
<accession>A0A0B5BC67</accession>
<dbReference type="STRING" id="345632.GPICK_03970"/>
<evidence type="ECO:0000313" key="3">
    <source>
        <dbReference type="Proteomes" id="UP000057609"/>
    </source>
</evidence>
<keyword evidence="3" id="KW-1185">Reference proteome</keyword>
<reference evidence="2 3" key="1">
    <citation type="journal article" date="2015" name="Genome Announc.">
        <title>Complete Genome of Geobacter pickeringii G13T, a Metal-Reducing Isolate from Sedimentary Kaolin Deposits.</title>
        <authorList>
            <person name="Badalamenti J.P."/>
            <person name="Bond D.R."/>
        </authorList>
    </citation>
    <scope>NUCLEOTIDE SEQUENCE [LARGE SCALE GENOMIC DNA]</scope>
    <source>
        <strain evidence="2 3">G13</strain>
    </source>
</reference>
<sequence>MNLTKYVLTVATIALSAFCGVAVSLAQQAEKANVLTVAHGAEIRFASPWKLSAVQYSNAQELVVMGTAPLKAVEKKIEGITEYPVARLLITEARSDHGDALKRLESIAESRDVPAEFVEVGGWPAVEVTFTEKLPRRGAPGEDEEEASAPEVTVQRTVTAIAQGDKVVIFDSSVLQEAPQDLMKGAKEITRSVRFARRGEPAEIRKALESLQSTEKKRQLLFKKPESSAPEPGAAAASAVAAAVGAPVQVQTGVGELEIAASADASTVVIASNSGLSFSTNRGTSFAAGTTGVFGLNDPSLARGASSNYYLGVIAIPTGTPAQLNVSGCTNAVSRSTNNGAAFTLQGYSATCPTTGAGVCFPDQEHIAGDGRNAAAGGDMLYAV</sequence>
<evidence type="ECO:0000313" key="2">
    <source>
        <dbReference type="EMBL" id="AJE02639.1"/>
    </source>
</evidence>
<dbReference type="EMBL" id="CP009788">
    <property type="protein sequence ID" value="AJE02639.1"/>
    <property type="molecule type" value="Genomic_DNA"/>
</dbReference>
<dbReference type="Proteomes" id="UP000057609">
    <property type="component" value="Chromosome"/>
</dbReference>
<proteinExistence type="predicted"/>
<dbReference type="KEGG" id="gpi:GPICK_03970"/>
<dbReference type="HOGENOM" id="CLU_719159_0_0_7"/>
<evidence type="ECO:0000256" key="1">
    <source>
        <dbReference type="SAM" id="SignalP"/>
    </source>
</evidence>
<organism evidence="2 3">
    <name type="scientific">Geobacter pickeringii</name>
    <dbReference type="NCBI Taxonomy" id="345632"/>
    <lineage>
        <taxon>Bacteria</taxon>
        <taxon>Pseudomonadati</taxon>
        <taxon>Thermodesulfobacteriota</taxon>
        <taxon>Desulfuromonadia</taxon>
        <taxon>Geobacterales</taxon>
        <taxon>Geobacteraceae</taxon>
        <taxon>Geobacter</taxon>
    </lineage>
</organism>
<keyword evidence="1" id="KW-0732">Signal</keyword>
<dbReference type="SUPFAM" id="SSF110296">
    <property type="entry name" value="Oligoxyloglucan reducing end-specific cellobiohydrolase"/>
    <property type="match status" value="1"/>
</dbReference>
<feature type="chain" id="PRO_5002098231" evidence="1">
    <location>
        <begin position="27"/>
        <end position="384"/>
    </location>
</feature>
<dbReference type="RefSeq" id="WP_039740701.1">
    <property type="nucleotide sequence ID" value="NZ_CP009788.1"/>
</dbReference>
<gene>
    <name evidence="2" type="ORF">GPICK_03970</name>
</gene>
<feature type="signal peptide" evidence="1">
    <location>
        <begin position="1"/>
        <end position="26"/>
    </location>
</feature>
<protein>
    <submittedName>
        <fullName evidence="2">Uncharacterized protein</fullName>
    </submittedName>
</protein>
<dbReference type="AlphaFoldDB" id="A0A0B5BC67"/>